<dbReference type="Proteomes" id="UP000283509">
    <property type="component" value="Unassembled WGS sequence"/>
</dbReference>
<evidence type="ECO:0000313" key="2">
    <source>
        <dbReference type="EMBL" id="ROT67610.1"/>
    </source>
</evidence>
<accession>A0A3R7LZN4</accession>
<comment type="caution">
    <text evidence="2">The sequence shown here is derived from an EMBL/GenBank/DDBJ whole genome shotgun (WGS) entry which is preliminary data.</text>
</comment>
<gene>
    <name evidence="2" type="ORF">C7M84_014300</name>
</gene>
<reference evidence="2 3" key="1">
    <citation type="submission" date="2018-04" db="EMBL/GenBank/DDBJ databases">
        <authorList>
            <person name="Zhang X."/>
            <person name="Yuan J."/>
            <person name="Li F."/>
            <person name="Xiang J."/>
        </authorList>
    </citation>
    <scope>NUCLEOTIDE SEQUENCE [LARGE SCALE GENOMIC DNA]</scope>
    <source>
        <tissue evidence="2">Muscle</tissue>
    </source>
</reference>
<name>A0A3R7LZN4_PENVA</name>
<dbReference type="OrthoDB" id="10402369at2759"/>
<evidence type="ECO:0000256" key="1">
    <source>
        <dbReference type="SAM" id="SignalP"/>
    </source>
</evidence>
<protein>
    <submittedName>
        <fullName evidence="2">Uncharacterized protein</fullName>
    </submittedName>
</protein>
<feature type="signal peptide" evidence="1">
    <location>
        <begin position="1"/>
        <end position="23"/>
    </location>
</feature>
<sequence length="178" mass="19031">MAALAELARILAVLASAGLGARGQVARTIEDRGGLYNMVFGYAMTTPDDYDSVITSSGCVCRSRCLALAGCRSVSLVPLDGDAGGRVECRTSDKPARLLELKERPRLAKTPGAVHFLETFDVSEQGWKVNEINLGPTTSSFTRLLGHIGQRPGSPCRITCLRQFNACVRTGSVETALQ</sequence>
<keyword evidence="3" id="KW-1185">Reference proteome</keyword>
<dbReference type="AlphaFoldDB" id="A0A3R7LZN4"/>
<evidence type="ECO:0000313" key="3">
    <source>
        <dbReference type="Proteomes" id="UP000283509"/>
    </source>
</evidence>
<proteinExistence type="predicted"/>
<feature type="chain" id="PRO_5018615387" evidence="1">
    <location>
        <begin position="24"/>
        <end position="178"/>
    </location>
</feature>
<organism evidence="2 3">
    <name type="scientific">Penaeus vannamei</name>
    <name type="common">Whiteleg shrimp</name>
    <name type="synonym">Litopenaeus vannamei</name>
    <dbReference type="NCBI Taxonomy" id="6689"/>
    <lineage>
        <taxon>Eukaryota</taxon>
        <taxon>Metazoa</taxon>
        <taxon>Ecdysozoa</taxon>
        <taxon>Arthropoda</taxon>
        <taxon>Crustacea</taxon>
        <taxon>Multicrustacea</taxon>
        <taxon>Malacostraca</taxon>
        <taxon>Eumalacostraca</taxon>
        <taxon>Eucarida</taxon>
        <taxon>Decapoda</taxon>
        <taxon>Dendrobranchiata</taxon>
        <taxon>Penaeoidea</taxon>
        <taxon>Penaeidae</taxon>
        <taxon>Penaeus</taxon>
    </lineage>
</organism>
<dbReference type="EMBL" id="QCYY01002788">
    <property type="protein sequence ID" value="ROT67610.1"/>
    <property type="molecule type" value="Genomic_DNA"/>
</dbReference>
<reference evidence="2 3" key="2">
    <citation type="submission" date="2019-01" db="EMBL/GenBank/DDBJ databases">
        <title>The decoding of complex shrimp genome reveals the adaptation for benthos swimmer, frequently molting mechanism and breeding impact on genome.</title>
        <authorList>
            <person name="Sun Y."/>
            <person name="Gao Y."/>
            <person name="Yu Y."/>
        </authorList>
    </citation>
    <scope>NUCLEOTIDE SEQUENCE [LARGE SCALE GENOMIC DNA]</scope>
    <source>
        <tissue evidence="2">Muscle</tissue>
    </source>
</reference>
<keyword evidence="1" id="KW-0732">Signal</keyword>